<dbReference type="SUPFAM" id="SSF161098">
    <property type="entry name" value="MetI-like"/>
    <property type="match status" value="1"/>
</dbReference>
<dbReference type="Gene3D" id="1.10.3720.10">
    <property type="entry name" value="MetI-like"/>
    <property type="match status" value="1"/>
</dbReference>
<dbReference type="OrthoDB" id="9797472at2"/>
<dbReference type="Pfam" id="PF00528">
    <property type="entry name" value="BPD_transp_1"/>
    <property type="match status" value="1"/>
</dbReference>
<evidence type="ECO:0000256" key="3">
    <source>
        <dbReference type="ARBA" id="ARBA00022475"/>
    </source>
</evidence>
<dbReference type="Proteomes" id="UP000237797">
    <property type="component" value="Unassembled WGS sequence"/>
</dbReference>
<dbReference type="GO" id="GO:0071916">
    <property type="term" value="F:dipeptide transmembrane transporter activity"/>
    <property type="evidence" value="ECO:0007669"/>
    <property type="project" value="TreeGrafter"/>
</dbReference>
<keyword evidence="5 7" id="KW-1133">Transmembrane helix</keyword>
<organism evidence="9 10">
    <name type="scientific">Planifilum fimeticola</name>
    <dbReference type="NCBI Taxonomy" id="201975"/>
    <lineage>
        <taxon>Bacteria</taxon>
        <taxon>Bacillati</taxon>
        <taxon>Bacillota</taxon>
        <taxon>Bacilli</taxon>
        <taxon>Bacillales</taxon>
        <taxon>Thermoactinomycetaceae</taxon>
        <taxon>Planifilum</taxon>
    </lineage>
</organism>
<keyword evidence="6 7" id="KW-0472">Membrane</keyword>
<dbReference type="CDD" id="cd06261">
    <property type="entry name" value="TM_PBP2"/>
    <property type="match status" value="1"/>
</dbReference>
<evidence type="ECO:0000313" key="9">
    <source>
        <dbReference type="EMBL" id="PRX42533.1"/>
    </source>
</evidence>
<dbReference type="PANTHER" id="PTHR43386:SF1">
    <property type="entry name" value="D,D-DIPEPTIDE TRANSPORT SYSTEM PERMEASE PROTEIN DDPC-RELATED"/>
    <property type="match status" value="1"/>
</dbReference>
<dbReference type="InterPro" id="IPR050366">
    <property type="entry name" value="BP-dependent_transpt_permease"/>
</dbReference>
<keyword evidence="4 7" id="KW-0812">Transmembrane</keyword>
<feature type="domain" description="ABC transmembrane type-1" evidence="8">
    <location>
        <begin position="89"/>
        <end position="278"/>
    </location>
</feature>
<dbReference type="RefSeq" id="WP_106343491.1">
    <property type="nucleotide sequence ID" value="NZ_PVNE01000001.1"/>
</dbReference>
<dbReference type="Pfam" id="PF12911">
    <property type="entry name" value="OppC_N"/>
    <property type="match status" value="1"/>
</dbReference>
<evidence type="ECO:0000256" key="1">
    <source>
        <dbReference type="ARBA" id="ARBA00004651"/>
    </source>
</evidence>
<reference evidence="9 10" key="1">
    <citation type="submission" date="2018-03" db="EMBL/GenBank/DDBJ databases">
        <title>Genomic Encyclopedia of Archaeal and Bacterial Type Strains, Phase II (KMG-II): from individual species to whole genera.</title>
        <authorList>
            <person name="Goeker M."/>
        </authorList>
    </citation>
    <scope>NUCLEOTIDE SEQUENCE [LARGE SCALE GENOMIC DNA]</scope>
    <source>
        <strain evidence="9 10">DSM 44946</strain>
    </source>
</reference>
<evidence type="ECO:0000256" key="6">
    <source>
        <dbReference type="ARBA" id="ARBA00023136"/>
    </source>
</evidence>
<dbReference type="AlphaFoldDB" id="A0A2T0LJ37"/>
<comment type="subcellular location">
    <subcellularLocation>
        <location evidence="1 7">Cell membrane</location>
        <topology evidence="1 7">Multi-pass membrane protein</topology>
    </subcellularLocation>
</comment>
<evidence type="ECO:0000256" key="2">
    <source>
        <dbReference type="ARBA" id="ARBA00022448"/>
    </source>
</evidence>
<evidence type="ECO:0000313" key="10">
    <source>
        <dbReference type="Proteomes" id="UP000237797"/>
    </source>
</evidence>
<gene>
    <name evidence="9" type="ORF">CLV97_10121</name>
</gene>
<dbReference type="PANTHER" id="PTHR43386">
    <property type="entry name" value="OLIGOPEPTIDE TRANSPORT SYSTEM PERMEASE PROTEIN APPC"/>
    <property type="match status" value="1"/>
</dbReference>
<feature type="transmembrane region" description="Helical" evidence="7">
    <location>
        <begin position="93"/>
        <end position="119"/>
    </location>
</feature>
<feature type="transmembrane region" description="Helical" evidence="7">
    <location>
        <begin position="131"/>
        <end position="149"/>
    </location>
</feature>
<protein>
    <submittedName>
        <fullName evidence="9">Peptide/nickel transport system permease protein</fullName>
    </submittedName>
</protein>
<comment type="similarity">
    <text evidence="7">Belongs to the binding-protein-dependent transport system permease family.</text>
</comment>
<feature type="transmembrane region" description="Helical" evidence="7">
    <location>
        <begin position="256"/>
        <end position="278"/>
    </location>
</feature>
<evidence type="ECO:0000256" key="4">
    <source>
        <dbReference type="ARBA" id="ARBA00022692"/>
    </source>
</evidence>
<feature type="transmembrane region" description="Helical" evidence="7">
    <location>
        <begin position="210"/>
        <end position="236"/>
    </location>
</feature>
<feature type="transmembrane region" description="Helical" evidence="7">
    <location>
        <begin position="28"/>
        <end position="49"/>
    </location>
</feature>
<name>A0A2T0LJ37_9BACL</name>
<evidence type="ECO:0000259" key="8">
    <source>
        <dbReference type="PROSITE" id="PS50928"/>
    </source>
</evidence>
<accession>A0A2T0LJ37</accession>
<dbReference type="EMBL" id="PVNE01000001">
    <property type="protein sequence ID" value="PRX42533.1"/>
    <property type="molecule type" value="Genomic_DNA"/>
</dbReference>
<evidence type="ECO:0000256" key="5">
    <source>
        <dbReference type="ARBA" id="ARBA00022989"/>
    </source>
</evidence>
<sequence length="290" mass="31543">MQEQAVVRPSLPEGETHPVWHKVKNNKLMMAGILIIALILFASLLAPVLSPYDPTKIHIAERFQPPSSDHWFGTDEVGRDIFTRILYGARLSLGIGAAVVVAAGLIGMILGTISGYFGGTVDQVIMRIMDMILAFPALVLAMALSAALGPNLQNAMIAIAIVKIPVYVRLARGQTLELREMLFVKAAKTFGIRPWRIIVKHIVPHSVTAVIIQITLDIGDAILLVATLGFLGLGAQPPTPEWGAMISVGWKYLLDYWWYPTFPGLALFLASGAFNLIGDGIRDILDPKSN</sequence>
<dbReference type="InterPro" id="IPR025966">
    <property type="entry name" value="OppC_N"/>
</dbReference>
<evidence type="ECO:0000256" key="7">
    <source>
        <dbReference type="RuleBase" id="RU363032"/>
    </source>
</evidence>
<proteinExistence type="inferred from homology"/>
<comment type="caution">
    <text evidence="9">The sequence shown here is derived from an EMBL/GenBank/DDBJ whole genome shotgun (WGS) entry which is preliminary data.</text>
</comment>
<dbReference type="InterPro" id="IPR000515">
    <property type="entry name" value="MetI-like"/>
</dbReference>
<keyword evidence="10" id="KW-1185">Reference proteome</keyword>
<dbReference type="InterPro" id="IPR035906">
    <property type="entry name" value="MetI-like_sf"/>
</dbReference>
<keyword evidence="3" id="KW-1003">Cell membrane</keyword>
<dbReference type="PROSITE" id="PS50928">
    <property type="entry name" value="ABC_TM1"/>
    <property type="match status" value="1"/>
</dbReference>
<keyword evidence="2 7" id="KW-0813">Transport</keyword>
<dbReference type="GO" id="GO:0005886">
    <property type="term" value="C:plasma membrane"/>
    <property type="evidence" value="ECO:0007669"/>
    <property type="project" value="UniProtKB-SubCell"/>
</dbReference>